<evidence type="ECO:0000256" key="1">
    <source>
        <dbReference type="SAM" id="MobiDB-lite"/>
    </source>
</evidence>
<reference evidence="2 3" key="1">
    <citation type="journal article" date="2014" name="Curr. Biol.">
        <title>The genome of the clonal raider ant Cerapachys biroi.</title>
        <authorList>
            <person name="Oxley P.R."/>
            <person name="Ji L."/>
            <person name="Fetter-Pruneda I."/>
            <person name="McKenzie S.K."/>
            <person name="Li C."/>
            <person name="Hu H."/>
            <person name="Zhang G."/>
            <person name="Kronauer D.J."/>
        </authorList>
    </citation>
    <scope>NUCLEOTIDE SEQUENCE [LARGE SCALE GENOMIC DNA]</scope>
</reference>
<evidence type="ECO:0000313" key="2">
    <source>
        <dbReference type="EMBL" id="EZA61956.1"/>
    </source>
</evidence>
<organism evidence="2 3">
    <name type="scientific">Ooceraea biroi</name>
    <name type="common">Clonal raider ant</name>
    <name type="synonym">Cerapachys biroi</name>
    <dbReference type="NCBI Taxonomy" id="2015173"/>
    <lineage>
        <taxon>Eukaryota</taxon>
        <taxon>Metazoa</taxon>
        <taxon>Ecdysozoa</taxon>
        <taxon>Arthropoda</taxon>
        <taxon>Hexapoda</taxon>
        <taxon>Insecta</taxon>
        <taxon>Pterygota</taxon>
        <taxon>Neoptera</taxon>
        <taxon>Endopterygota</taxon>
        <taxon>Hymenoptera</taxon>
        <taxon>Apocrita</taxon>
        <taxon>Aculeata</taxon>
        <taxon>Formicoidea</taxon>
        <taxon>Formicidae</taxon>
        <taxon>Dorylinae</taxon>
        <taxon>Ooceraea</taxon>
    </lineage>
</organism>
<sequence length="88" mass="10413">MIKYANTRATEKAGGFARKRDEEKERMKREKERERKREREQHARREITDMTTARGTKARDGSPGNSEWCKSNLRDIGGRGQRLQRLIH</sequence>
<dbReference type="AlphaFoldDB" id="A0A026X1S4"/>
<dbReference type="Proteomes" id="UP000053097">
    <property type="component" value="Unassembled WGS sequence"/>
</dbReference>
<accession>A0A026X1S4</accession>
<feature type="compositionally biased region" description="Basic and acidic residues" evidence="1">
    <location>
        <begin position="18"/>
        <end position="48"/>
    </location>
</feature>
<protein>
    <submittedName>
        <fullName evidence="2">Uncharacterized protein</fullName>
    </submittedName>
</protein>
<keyword evidence="3" id="KW-1185">Reference proteome</keyword>
<name>A0A026X1S4_OOCBI</name>
<proteinExistence type="predicted"/>
<evidence type="ECO:0000313" key="3">
    <source>
        <dbReference type="Proteomes" id="UP000053097"/>
    </source>
</evidence>
<feature type="region of interest" description="Disordered" evidence="1">
    <location>
        <begin position="1"/>
        <end position="88"/>
    </location>
</feature>
<gene>
    <name evidence="2" type="ORF">X777_08631</name>
</gene>
<dbReference type="EMBL" id="KK107037">
    <property type="protein sequence ID" value="EZA61956.1"/>
    <property type="molecule type" value="Genomic_DNA"/>
</dbReference>